<name>A0A9N8ZDX3_9GLOM</name>
<dbReference type="AlphaFoldDB" id="A0A9N8ZDX3"/>
<evidence type="ECO:0000256" key="1">
    <source>
        <dbReference type="SAM" id="Phobius"/>
    </source>
</evidence>
<accession>A0A9N8ZDX3</accession>
<organism evidence="2 3">
    <name type="scientific">Ambispora leptoticha</name>
    <dbReference type="NCBI Taxonomy" id="144679"/>
    <lineage>
        <taxon>Eukaryota</taxon>
        <taxon>Fungi</taxon>
        <taxon>Fungi incertae sedis</taxon>
        <taxon>Mucoromycota</taxon>
        <taxon>Glomeromycotina</taxon>
        <taxon>Glomeromycetes</taxon>
        <taxon>Archaeosporales</taxon>
        <taxon>Ambisporaceae</taxon>
        <taxon>Ambispora</taxon>
    </lineage>
</organism>
<comment type="caution">
    <text evidence="2">The sequence shown here is derived from an EMBL/GenBank/DDBJ whole genome shotgun (WGS) entry which is preliminary data.</text>
</comment>
<sequence>LPEPKSFYPLRIFTAVLILITYTGYCIFLIWQISRDSPVLRDFQEFEDLLPVPDIQICGWQNDIQIERCDFLWNNSTVTTYENCTGPIQKLYQSPNRINLNDFCYLFTIVDKTIKYGRLDNDTLKNIDFYYKILNMTSFSEYSISVATIAIQLYDPSFNPVWDGTQLRGMVDDAMNQNFKLEFNTFAGIYNYSSLAKIQRSVFRSILPGDISAIFGFNPSYHNTTTYSVNPEYFPLHLSQNITDEEYSGHFSVKVGTFSQDVREQQRTHTILGALGLAGGGFGALCGIYVALFGEARLRPWGWMHHAAKASISQKLRALDPTNIPFVTSLVVTGRNINPVEERTRRLEERIDELEGILSDYFLDGRFLAKLQTRRAATMTSILADSTMDKANNEVVSDKVVGDDETRANIE</sequence>
<keyword evidence="1" id="KW-1133">Transmembrane helix</keyword>
<feature type="non-terminal residue" evidence="2">
    <location>
        <position position="411"/>
    </location>
</feature>
<proteinExistence type="predicted"/>
<keyword evidence="3" id="KW-1185">Reference proteome</keyword>
<keyword evidence="1" id="KW-0812">Transmembrane</keyword>
<reference evidence="2" key="1">
    <citation type="submission" date="2021-06" db="EMBL/GenBank/DDBJ databases">
        <authorList>
            <person name="Kallberg Y."/>
            <person name="Tangrot J."/>
            <person name="Rosling A."/>
        </authorList>
    </citation>
    <scope>NUCLEOTIDE SEQUENCE</scope>
    <source>
        <strain evidence="2">FL130A</strain>
    </source>
</reference>
<gene>
    <name evidence="2" type="ORF">ALEPTO_LOCUS3069</name>
</gene>
<feature type="transmembrane region" description="Helical" evidence="1">
    <location>
        <begin position="12"/>
        <end position="31"/>
    </location>
</feature>
<dbReference type="OrthoDB" id="2339353at2759"/>
<protein>
    <submittedName>
        <fullName evidence="2">1702_t:CDS:1</fullName>
    </submittedName>
</protein>
<dbReference type="EMBL" id="CAJVPS010000528">
    <property type="protein sequence ID" value="CAG8492655.1"/>
    <property type="molecule type" value="Genomic_DNA"/>
</dbReference>
<evidence type="ECO:0000313" key="2">
    <source>
        <dbReference type="EMBL" id="CAG8492655.1"/>
    </source>
</evidence>
<keyword evidence="1" id="KW-0472">Membrane</keyword>
<evidence type="ECO:0000313" key="3">
    <source>
        <dbReference type="Proteomes" id="UP000789508"/>
    </source>
</evidence>
<feature type="transmembrane region" description="Helical" evidence="1">
    <location>
        <begin position="271"/>
        <end position="294"/>
    </location>
</feature>
<dbReference type="Proteomes" id="UP000789508">
    <property type="component" value="Unassembled WGS sequence"/>
</dbReference>